<protein>
    <submittedName>
        <fullName evidence="2">Uncharacterized protein</fullName>
    </submittedName>
</protein>
<dbReference type="Proteomes" id="UP000324781">
    <property type="component" value="Unassembled WGS sequence"/>
</dbReference>
<keyword evidence="3" id="KW-1185">Reference proteome</keyword>
<gene>
    <name evidence="2" type="ORF">SAMN05444373_100139</name>
</gene>
<proteinExistence type="predicted"/>
<dbReference type="RefSeq" id="WP_149677329.1">
    <property type="nucleotide sequence ID" value="NZ_FQZP01000001.1"/>
</dbReference>
<evidence type="ECO:0000313" key="3">
    <source>
        <dbReference type="Proteomes" id="UP000324781"/>
    </source>
</evidence>
<feature type="compositionally biased region" description="Basic and acidic residues" evidence="1">
    <location>
        <begin position="1"/>
        <end position="31"/>
    </location>
</feature>
<evidence type="ECO:0000256" key="1">
    <source>
        <dbReference type="SAM" id="MobiDB-lite"/>
    </source>
</evidence>
<dbReference type="OrthoDB" id="1734461at2"/>
<dbReference type="AlphaFoldDB" id="A0A1M6AHE6"/>
<name>A0A1M6AHE6_9FIRM</name>
<feature type="region of interest" description="Disordered" evidence="1">
    <location>
        <begin position="1"/>
        <end position="63"/>
    </location>
</feature>
<organism evidence="2 3">
    <name type="scientific">Thermoclostridium caenicola</name>
    <dbReference type="NCBI Taxonomy" id="659425"/>
    <lineage>
        <taxon>Bacteria</taxon>
        <taxon>Bacillati</taxon>
        <taxon>Bacillota</taxon>
        <taxon>Clostridia</taxon>
        <taxon>Eubacteriales</taxon>
        <taxon>Oscillospiraceae</taxon>
        <taxon>Thermoclostridium</taxon>
    </lineage>
</organism>
<feature type="compositionally biased region" description="Basic residues" evidence="1">
    <location>
        <begin position="41"/>
        <end position="51"/>
    </location>
</feature>
<sequence length="63" mass="7215">MDKSGMRRPDPSDPDAHGTENHQRQHFERNEVPPVPELQGHAKHTKQKAKPIRYDGKKPHSSP</sequence>
<accession>A0A1M6AHE6</accession>
<reference evidence="2 3" key="1">
    <citation type="submission" date="2016-11" db="EMBL/GenBank/DDBJ databases">
        <authorList>
            <person name="Varghese N."/>
            <person name="Submissions S."/>
        </authorList>
    </citation>
    <scope>NUCLEOTIDE SEQUENCE [LARGE SCALE GENOMIC DNA]</scope>
    <source>
        <strain evidence="2 3">DSM 19027</strain>
    </source>
</reference>
<dbReference type="EMBL" id="FQZP01000001">
    <property type="protein sequence ID" value="SHI35852.1"/>
    <property type="molecule type" value="Genomic_DNA"/>
</dbReference>
<evidence type="ECO:0000313" key="2">
    <source>
        <dbReference type="EMBL" id="SHI35852.1"/>
    </source>
</evidence>
<feature type="compositionally biased region" description="Basic and acidic residues" evidence="1">
    <location>
        <begin position="52"/>
        <end position="63"/>
    </location>
</feature>